<dbReference type="OrthoDB" id="3622226at2"/>
<accession>A0A2T0R0K0</accession>
<name>A0A2T0R0K0_9ACTN</name>
<dbReference type="Proteomes" id="UP000238083">
    <property type="component" value="Unassembled WGS sequence"/>
</dbReference>
<evidence type="ECO:0000313" key="2">
    <source>
        <dbReference type="Proteomes" id="UP000238083"/>
    </source>
</evidence>
<dbReference type="RefSeq" id="WP_146149496.1">
    <property type="nucleotide sequence ID" value="NZ_PVZF01000010.1"/>
</dbReference>
<gene>
    <name evidence="1" type="ORF">CLV37_110189</name>
</gene>
<sequence>MIEDGTLLLTELARQRSSIDYSTFNDRVCDGALDLTNASHRNELAALLGDISRQSAREHDVMLTALVHLKGHRMDVGTGFYSLAQELGRLPVGANAELRSIRLGHEIEKVYTWAAHA</sequence>
<reference evidence="1 2" key="1">
    <citation type="submission" date="2018-03" db="EMBL/GenBank/DDBJ databases">
        <title>Genomic Encyclopedia of Archaeal and Bacterial Type Strains, Phase II (KMG-II): from individual species to whole genera.</title>
        <authorList>
            <person name="Goeker M."/>
        </authorList>
    </citation>
    <scope>NUCLEOTIDE SEQUENCE [LARGE SCALE GENOMIC DNA]</scope>
    <source>
        <strain evidence="1 2">DSM 19711</strain>
    </source>
</reference>
<dbReference type="AlphaFoldDB" id="A0A2T0R0K0"/>
<comment type="caution">
    <text evidence="1">The sequence shown here is derived from an EMBL/GenBank/DDBJ whole genome shotgun (WGS) entry which is preliminary data.</text>
</comment>
<protein>
    <submittedName>
        <fullName evidence="1">Uncharacterized protein</fullName>
    </submittedName>
</protein>
<organism evidence="1 2">
    <name type="scientific">Kineococcus rhizosphaerae</name>
    <dbReference type="NCBI Taxonomy" id="559628"/>
    <lineage>
        <taxon>Bacteria</taxon>
        <taxon>Bacillati</taxon>
        <taxon>Actinomycetota</taxon>
        <taxon>Actinomycetes</taxon>
        <taxon>Kineosporiales</taxon>
        <taxon>Kineosporiaceae</taxon>
        <taxon>Kineococcus</taxon>
    </lineage>
</organism>
<keyword evidence="2" id="KW-1185">Reference proteome</keyword>
<dbReference type="EMBL" id="PVZF01000010">
    <property type="protein sequence ID" value="PRY12626.1"/>
    <property type="molecule type" value="Genomic_DNA"/>
</dbReference>
<proteinExistence type="predicted"/>
<evidence type="ECO:0000313" key="1">
    <source>
        <dbReference type="EMBL" id="PRY12626.1"/>
    </source>
</evidence>